<evidence type="ECO:0000313" key="4">
    <source>
        <dbReference type="EMBL" id="TGE20884.1"/>
    </source>
</evidence>
<dbReference type="CDD" id="cd17933">
    <property type="entry name" value="DEXSc_RecD-like"/>
    <property type="match status" value="1"/>
</dbReference>
<dbReference type="SUPFAM" id="SSF52540">
    <property type="entry name" value="P-loop containing nucleoside triphosphate hydrolases"/>
    <property type="match status" value="2"/>
</dbReference>
<dbReference type="AlphaFoldDB" id="A0A4Z0PUF4"/>
<feature type="domain" description="UvrD-like helicase C-terminal" evidence="3">
    <location>
        <begin position="1051"/>
        <end position="1097"/>
    </location>
</feature>
<dbReference type="InterPro" id="IPR027417">
    <property type="entry name" value="P-loop_NTPase"/>
</dbReference>
<keyword evidence="2" id="KW-0067">ATP-binding</keyword>
<dbReference type="PANTHER" id="PTHR43788">
    <property type="entry name" value="DNA2/NAM7 HELICASE FAMILY MEMBER"/>
    <property type="match status" value="1"/>
</dbReference>
<evidence type="ECO:0000256" key="1">
    <source>
        <dbReference type="ARBA" id="ARBA00022741"/>
    </source>
</evidence>
<dbReference type="EMBL" id="SRMB01000009">
    <property type="protein sequence ID" value="TGE20884.1"/>
    <property type="molecule type" value="Genomic_DNA"/>
</dbReference>
<dbReference type="Pfam" id="PF13538">
    <property type="entry name" value="UvrD_C_2"/>
    <property type="match status" value="1"/>
</dbReference>
<keyword evidence="5" id="KW-1185">Reference proteome</keyword>
<gene>
    <name evidence="4" type="ORF">E5K02_25105</name>
</gene>
<dbReference type="OrthoDB" id="9803432at2"/>
<keyword evidence="4" id="KW-0378">Hydrolase</keyword>
<dbReference type="RefSeq" id="WP_135399251.1">
    <property type="nucleotide sequence ID" value="NZ_SRMB01000009.1"/>
</dbReference>
<evidence type="ECO:0000256" key="2">
    <source>
        <dbReference type="ARBA" id="ARBA00022840"/>
    </source>
</evidence>
<evidence type="ECO:0000313" key="5">
    <source>
        <dbReference type="Proteomes" id="UP000298471"/>
    </source>
</evidence>
<dbReference type="PANTHER" id="PTHR43788:SF6">
    <property type="entry name" value="DNA HELICASE B"/>
    <property type="match status" value="1"/>
</dbReference>
<dbReference type="InterPro" id="IPR050534">
    <property type="entry name" value="Coronavir_polyprotein_1ab"/>
</dbReference>
<keyword evidence="4" id="KW-0347">Helicase</keyword>
<name>A0A4Z0PUF4_9BACT</name>
<dbReference type="GO" id="GO:0003678">
    <property type="term" value="F:DNA helicase activity"/>
    <property type="evidence" value="ECO:0007669"/>
    <property type="project" value="UniProtKB-ARBA"/>
</dbReference>
<sequence>MQYPLRHISIRVPWHDAGWNGTVCACPTLNTACLKLKNIAASKDDKAEECLAGESLQNLDSEQFPPCVKERATFMAPFALERQHAHPYARPNSDTHAHFRPTILRYPAYAAAGLPFRWLMKSFVFNDEGKNASGLIEEFPLEDIDRSYEPQLDFETNWLQDHRNHRVLLDCFWNHIRPQESLVFFYAKQVPLVEDTGRRVIVGVGRVWEVGDLTEYQYDRPATKAPIRSLLWERMVKHSIRPDFADGFILPYHEALAKSEGGIKFDPAEAVAFAPEDRFTEFSYATEHLGPDAAISALLACRNALERAEELFGYDKKRQDTWIDAQLGRLWRLRGAFPGLGAVLAATGLEMGNFIGLLLQEKAGEEGNPWTLWEETLAEPSRHLPASLASNLDDTIRKSWKHKSPERRQFLDLLSRMDLSTDQADILANPEIRDDKGILGTDADFLANPYLVYENTRLTPWAVGIGTVDRGVLPARFVRDKFQLPGATAVTTTVDARRMRALVVRELESAAVQGHTLQAKATIVRALRERTDDPDERRTPVSGDLLAVAEAENFGDVVHTVSMADGTMAYQLDRFAKIGELIRRTVQKRTSAGTKRHIVKADWRGELDKVLGPLMGNADEQEKERLAREEKTSALTELAAARLSVLIGPAGTGKTTLLSVLCSHPEVATGRILLLAPTGKARVRMEAVARAAGIQQMEAATLAQFLSRTTPKRYDGNTQRYCITGVVGELKARTVIVDECSMLTEEMLGALFDALGGVQRLILVGDPRQLPPIGAGRPFADIISFLTPEAVESKFPQVGPSYAALTIPRRQGAGERDDLQLANWFGGGSRGPGEDQVFEILTGQRSSDTIRFVRWDSPEELTAALPGVLASALGFDPDLEEWQSFALSLGGVLDDRGSAWFNLEYGKRQGSGRAAESWQILSPVRQQPWGVNVLNHHIQLRYKGLQIEQARRSEGYRSIPPPRGEQQIIYGSKVINNRNWSVPAGRLYPNEEGMRGYLANGEIGMVVGHRKTRFRSFKPENLEIEFATQPGLSVKYYESDFSDEKDSGLELAYALTIHKAQGSEFDTVILVLPKSPLMLSRELLYTALTRQKKQVLVLHEGSATDLHRMSGEGFSATAARLTNLFGPPRPVEVGQRFLEDRLIHRTSRGDAVRSKSEVIIANLLHTHGLAYHYESPLELDGIIKYPDFTIEDDDTGQTYYWEHCGMLHDPAYRRRWEAKLVWYAEHGILPNTEGGGPNGTLIITKDDPAGGIDSHEITGILKSLF</sequence>
<comment type="caution">
    <text evidence="4">The sequence shown here is derived from an EMBL/GenBank/DDBJ whole genome shotgun (WGS) entry which is preliminary data.</text>
</comment>
<dbReference type="CDD" id="cd18809">
    <property type="entry name" value="SF1_C_RecD"/>
    <property type="match status" value="1"/>
</dbReference>
<dbReference type="Pfam" id="PF13604">
    <property type="entry name" value="AAA_30"/>
    <property type="match status" value="1"/>
</dbReference>
<organism evidence="4 5">
    <name type="scientific">Hymenobacter metallicola</name>
    <dbReference type="NCBI Taxonomy" id="2563114"/>
    <lineage>
        <taxon>Bacteria</taxon>
        <taxon>Pseudomonadati</taxon>
        <taxon>Bacteroidota</taxon>
        <taxon>Cytophagia</taxon>
        <taxon>Cytophagales</taxon>
        <taxon>Hymenobacteraceae</taxon>
        <taxon>Hymenobacter</taxon>
    </lineage>
</organism>
<reference evidence="4 5" key="1">
    <citation type="submission" date="2019-04" db="EMBL/GenBank/DDBJ databases">
        <authorList>
            <person name="Feng G."/>
            <person name="Zhang J."/>
            <person name="Zhu H."/>
        </authorList>
    </citation>
    <scope>NUCLEOTIDE SEQUENCE [LARGE SCALE GENOMIC DNA]</scope>
    <source>
        <strain evidence="4 5">9PBR-1</strain>
    </source>
</reference>
<proteinExistence type="predicted"/>
<dbReference type="Gene3D" id="3.40.50.300">
    <property type="entry name" value="P-loop containing nucleotide triphosphate hydrolases"/>
    <property type="match status" value="2"/>
</dbReference>
<evidence type="ECO:0000259" key="3">
    <source>
        <dbReference type="Pfam" id="PF13538"/>
    </source>
</evidence>
<accession>A0A4Z0PUF4</accession>
<dbReference type="GO" id="GO:0005524">
    <property type="term" value="F:ATP binding"/>
    <property type="evidence" value="ECO:0007669"/>
    <property type="project" value="UniProtKB-KW"/>
</dbReference>
<dbReference type="InterPro" id="IPR027785">
    <property type="entry name" value="UvrD-like_helicase_C"/>
</dbReference>
<protein>
    <submittedName>
        <fullName evidence="4">RNA helicase</fullName>
    </submittedName>
</protein>
<dbReference type="Proteomes" id="UP000298471">
    <property type="component" value="Unassembled WGS sequence"/>
</dbReference>
<keyword evidence="1" id="KW-0547">Nucleotide-binding</keyword>